<dbReference type="Gene3D" id="3.90.850.10">
    <property type="entry name" value="Fumarylacetoacetase-like, C-terminal domain"/>
    <property type="match status" value="1"/>
</dbReference>
<accession>A0ABW6ZZX5</accession>
<proteinExistence type="predicted"/>
<dbReference type="InterPro" id="IPR011234">
    <property type="entry name" value="Fumarylacetoacetase-like_C"/>
</dbReference>
<evidence type="ECO:0000259" key="2">
    <source>
        <dbReference type="Pfam" id="PF01557"/>
    </source>
</evidence>
<gene>
    <name evidence="3" type="primary">dmpH</name>
    <name evidence="3" type="ORF">V5F32_19175</name>
</gene>
<reference evidence="3 4" key="1">
    <citation type="submission" date="2024-02" db="EMBL/GenBank/DDBJ databases">
        <title>Expansion and revision of Xanthobacter and proposal of Roseixanthobacter gen. nov.</title>
        <authorList>
            <person name="Soltysiak M.P.M."/>
            <person name="Jalihal A."/>
            <person name="Ory A."/>
            <person name="Chrisophersen C."/>
            <person name="Lee A.D."/>
            <person name="Boulton J."/>
            <person name="Springer M."/>
        </authorList>
    </citation>
    <scope>NUCLEOTIDE SEQUENCE [LARGE SCALE GENOMIC DNA]</scope>
    <source>
        <strain evidence="3 4">23A</strain>
    </source>
</reference>
<dbReference type="GO" id="GO:0047437">
    <property type="term" value="F:4-oxalocrotonate decarboxylase activity"/>
    <property type="evidence" value="ECO:0007669"/>
    <property type="project" value="UniProtKB-EC"/>
</dbReference>
<dbReference type="InterPro" id="IPR050772">
    <property type="entry name" value="Hydratase-Decarb/MhpD_sf"/>
</dbReference>
<evidence type="ECO:0000256" key="1">
    <source>
        <dbReference type="ARBA" id="ARBA00023239"/>
    </source>
</evidence>
<dbReference type="NCBIfam" id="TIGR03218">
    <property type="entry name" value="catechol_dmpH"/>
    <property type="match status" value="1"/>
</dbReference>
<dbReference type="EC" id="4.1.1.77" evidence="3"/>
<dbReference type="Pfam" id="PF01557">
    <property type="entry name" value="FAA_hydrolase"/>
    <property type="match status" value="1"/>
</dbReference>
<name>A0ABW6ZZX5_9HYPH</name>
<dbReference type="EMBL" id="JBAFVH010000011">
    <property type="protein sequence ID" value="MFG1374306.1"/>
    <property type="molecule type" value="Genomic_DNA"/>
</dbReference>
<dbReference type="RefSeq" id="WP_393993962.1">
    <property type="nucleotide sequence ID" value="NZ_JBAFVH010000011.1"/>
</dbReference>
<evidence type="ECO:0000313" key="4">
    <source>
        <dbReference type="Proteomes" id="UP001604002"/>
    </source>
</evidence>
<keyword evidence="4" id="KW-1185">Reference proteome</keyword>
<dbReference type="InterPro" id="IPR036663">
    <property type="entry name" value="Fumarylacetoacetase_C_sf"/>
</dbReference>
<dbReference type="PANTHER" id="PTHR30143:SF0">
    <property type="entry name" value="2-KETO-4-PENTENOATE HYDRATASE"/>
    <property type="match status" value="1"/>
</dbReference>
<sequence length="267" mass="28499">MSANITLSREDIVRLTERVEGAQARAHGIPKLTDEYPAMTIADGYAVQGELRRRYLAKGHRLVGWKAGLTSKAKMVQMGVNVPSVGFLTDRMARPENSAISTADLVHPRVECEVAFVMKAELKGPGCTAQDVLAATDYVLPALEIIDSRFYGFKFDLPSVIADNSSSARFVGGGRARYPDEVDLRTLGVVLEKNGEMVANGASAAVLGHPAEAIAMLVNILAELGEILPAGSFVMSGGITEAIAVKPGDHMSARFQDLGIVSVRFVA</sequence>
<dbReference type="SUPFAM" id="SSF56529">
    <property type="entry name" value="FAH"/>
    <property type="match status" value="1"/>
</dbReference>
<organism evidence="3 4">
    <name type="scientific">Xanthobacter oligotrophicus</name>
    <dbReference type="NCBI Taxonomy" id="2607286"/>
    <lineage>
        <taxon>Bacteria</taxon>
        <taxon>Pseudomonadati</taxon>
        <taxon>Pseudomonadota</taxon>
        <taxon>Alphaproteobacteria</taxon>
        <taxon>Hyphomicrobiales</taxon>
        <taxon>Xanthobacteraceae</taxon>
        <taxon>Xanthobacter</taxon>
    </lineage>
</organism>
<comment type="caution">
    <text evidence="3">The sequence shown here is derived from an EMBL/GenBank/DDBJ whole genome shotgun (WGS) entry which is preliminary data.</text>
</comment>
<dbReference type="Proteomes" id="UP001604002">
    <property type="component" value="Unassembled WGS sequence"/>
</dbReference>
<protein>
    <submittedName>
        <fullName evidence="3">2-oxo-3-hexenedioate decarboxylase</fullName>
        <ecNumber evidence="3">4.1.1.77</ecNumber>
    </submittedName>
</protein>
<evidence type="ECO:0000313" key="3">
    <source>
        <dbReference type="EMBL" id="MFG1374306.1"/>
    </source>
</evidence>
<dbReference type="PANTHER" id="PTHR30143">
    <property type="entry name" value="ACID HYDRATASE"/>
    <property type="match status" value="1"/>
</dbReference>
<keyword evidence="1 3" id="KW-0456">Lyase</keyword>
<feature type="domain" description="Fumarylacetoacetase-like C-terminal" evidence="2">
    <location>
        <begin position="97"/>
        <end position="264"/>
    </location>
</feature>
<dbReference type="InterPro" id="IPR017630">
    <property type="entry name" value="4-oxalocrotonate_decarboxylase"/>
</dbReference>